<dbReference type="AlphaFoldDB" id="A0A2R4VWX6"/>
<dbReference type="KEGG" id="ahu:A6A40_28455"/>
<keyword evidence="3" id="KW-1185">Reference proteome</keyword>
<name>A0A2R4VWX6_9PROT</name>
<proteinExistence type="predicted"/>
<keyword evidence="2" id="KW-0614">Plasmid</keyword>
<gene>
    <name evidence="2" type="ORF">A6A40_28455</name>
</gene>
<sequence>MHTKSPSPLAGEGLFSDPAPTLAPAPSVASSRPTRLLSYIGLGHGMTALRNPTGRFHGGRV</sequence>
<dbReference type="EMBL" id="CP028907">
    <property type="protein sequence ID" value="AWB08932.1"/>
    <property type="molecule type" value="Genomic_DNA"/>
</dbReference>
<feature type="region of interest" description="Disordered" evidence="1">
    <location>
        <begin position="1"/>
        <end position="30"/>
    </location>
</feature>
<dbReference type="Proteomes" id="UP000077405">
    <property type="component" value="Plasmid pYZ6"/>
</dbReference>
<reference evidence="2 3" key="1">
    <citation type="submission" date="2018-04" db="EMBL/GenBank/DDBJ databases">
        <title>Complete genome sequence of the nitrogen-fixing bacterium Azospirillum humicireducens type strain SgZ-5.</title>
        <authorList>
            <person name="Yu Z."/>
        </authorList>
    </citation>
    <scope>NUCLEOTIDE SEQUENCE [LARGE SCALE GENOMIC DNA]</scope>
    <source>
        <strain evidence="2 3">SgZ-5</strain>
        <plasmid evidence="2 3">pYZ6</plasmid>
    </source>
</reference>
<accession>A0A2R4VWX6</accession>
<evidence type="ECO:0000256" key="1">
    <source>
        <dbReference type="SAM" id="MobiDB-lite"/>
    </source>
</evidence>
<organism evidence="2 3">
    <name type="scientific">Azospirillum humicireducens</name>
    <dbReference type="NCBI Taxonomy" id="1226968"/>
    <lineage>
        <taxon>Bacteria</taxon>
        <taxon>Pseudomonadati</taxon>
        <taxon>Pseudomonadota</taxon>
        <taxon>Alphaproteobacteria</taxon>
        <taxon>Rhodospirillales</taxon>
        <taxon>Azospirillaceae</taxon>
        <taxon>Azospirillum</taxon>
    </lineage>
</organism>
<protein>
    <submittedName>
        <fullName evidence="2">Uncharacterized protein</fullName>
    </submittedName>
</protein>
<geneLocation type="plasmid" evidence="2 3">
    <name>pYZ6</name>
</geneLocation>
<evidence type="ECO:0000313" key="3">
    <source>
        <dbReference type="Proteomes" id="UP000077405"/>
    </source>
</evidence>
<evidence type="ECO:0000313" key="2">
    <source>
        <dbReference type="EMBL" id="AWB08932.1"/>
    </source>
</evidence>